<protein>
    <submittedName>
        <fullName evidence="1">Uncharacterized protein</fullName>
    </submittedName>
</protein>
<accession>A0A0F9LQV9</accession>
<evidence type="ECO:0000313" key="1">
    <source>
        <dbReference type="EMBL" id="KKM97469.1"/>
    </source>
</evidence>
<name>A0A0F9LQV9_9ZZZZ</name>
<reference evidence="1" key="1">
    <citation type="journal article" date="2015" name="Nature">
        <title>Complex archaea that bridge the gap between prokaryotes and eukaryotes.</title>
        <authorList>
            <person name="Spang A."/>
            <person name="Saw J.H."/>
            <person name="Jorgensen S.L."/>
            <person name="Zaremba-Niedzwiedzka K."/>
            <person name="Martijn J."/>
            <person name="Lind A.E."/>
            <person name="van Eijk R."/>
            <person name="Schleper C."/>
            <person name="Guy L."/>
            <person name="Ettema T.J."/>
        </authorList>
    </citation>
    <scope>NUCLEOTIDE SEQUENCE</scope>
</reference>
<comment type="caution">
    <text evidence="1">The sequence shown here is derived from an EMBL/GenBank/DDBJ whole genome shotgun (WGS) entry which is preliminary data.</text>
</comment>
<organism evidence="1">
    <name type="scientific">marine sediment metagenome</name>
    <dbReference type="NCBI Taxonomy" id="412755"/>
    <lineage>
        <taxon>unclassified sequences</taxon>
        <taxon>metagenomes</taxon>
        <taxon>ecological metagenomes</taxon>
    </lineage>
</organism>
<gene>
    <name evidence="1" type="ORF">LCGC14_1167640</name>
</gene>
<proteinExistence type="predicted"/>
<dbReference type="AlphaFoldDB" id="A0A0F9LQV9"/>
<dbReference type="EMBL" id="LAZR01005744">
    <property type="protein sequence ID" value="KKM97469.1"/>
    <property type="molecule type" value="Genomic_DNA"/>
</dbReference>
<sequence length="90" mass="9800">MDIESLRLTEEDHDKVWASITVIGGTESLIAGATTVGKLLIDAQLAKALTVCYTVYKSEGVEALVRLLDEAHESGLAAWDTDEREIPSRL</sequence>